<reference evidence="2 3" key="1">
    <citation type="submission" date="2020-10" db="EMBL/GenBank/DDBJ databases">
        <authorList>
            <person name="Castelo-Branco R."/>
            <person name="Eusebio N."/>
            <person name="Adriana R."/>
            <person name="Vieira A."/>
            <person name="Brugerolle De Fraissinette N."/>
            <person name="Rezende De Castro R."/>
            <person name="Schneider M.P."/>
            <person name="Vasconcelos V."/>
            <person name="Leao P.N."/>
        </authorList>
    </citation>
    <scope>NUCLEOTIDE SEQUENCE [LARGE SCALE GENOMIC DNA]</scope>
    <source>
        <strain evidence="2 3">LEGE 00250</strain>
    </source>
</reference>
<keyword evidence="3" id="KW-1185">Reference proteome</keyword>
<gene>
    <name evidence="2" type="ORF">IQ227_01945</name>
</gene>
<protein>
    <submittedName>
        <fullName evidence="2">DUF3893 domain-containing protein</fullName>
    </submittedName>
</protein>
<evidence type="ECO:0000313" key="2">
    <source>
        <dbReference type="EMBL" id="MBE9234833.1"/>
    </source>
</evidence>
<proteinExistence type="predicted"/>
<dbReference type="EMBL" id="JADEWB010000005">
    <property type="protein sequence ID" value="MBE9234833.1"/>
    <property type="molecule type" value="Genomic_DNA"/>
</dbReference>
<comment type="caution">
    <text evidence="2">The sequence shown here is derived from an EMBL/GenBank/DDBJ whole genome shotgun (WGS) entry which is preliminary data.</text>
</comment>
<sequence length="112" mass="13197">MKNKAGLEIGKIKMEENRILTDKFPTPNPLEIVVTLRQEEDKPDDLAAFLEFLRYGFGHYKEWTTLPTPLFFERVVRDYISEFLITDDVDDEELEIEDNQTNEGEPRQLSLF</sequence>
<evidence type="ECO:0000259" key="1">
    <source>
        <dbReference type="Pfam" id="PF13032"/>
    </source>
</evidence>
<dbReference type="RefSeq" id="WP_193941498.1">
    <property type="nucleotide sequence ID" value="NZ_JADEWB010000005.1"/>
</dbReference>
<dbReference type="InterPro" id="IPR024996">
    <property type="entry name" value="RNaseH_pPIWI_RE"/>
</dbReference>
<name>A0ABR9V8L4_9CYAN</name>
<feature type="domain" description="pPIWI-RE RNaseH" evidence="1">
    <location>
        <begin position="18"/>
        <end position="81"/>
    </location>
</feature>
<dbReference type="Proteomes" id="UP000606776">
    <property type="component" value="Unassembled WGS sequence"/>
</dbReference>
<accession>A0ABR9V8L4</accession>
<dbReference type="Pfam" id="PF13032">
    <property type="entry name" value="RNaseH_pPIWI_RE"/>
    <property type="match status" value="1"/>
</dbReference>
<evidence type="ECO:0000313" key="3">
    <source>
        <dbReference type="Proteomes" id="UP000606776"/>
    </source>
</evidence>
<organism evidence="2 3">
    <name type="scientific">Sphaerospermopsis aphanizomenoides LEGE 00250</name>
    <dbReference type="NCBI Taxonomy" id="2777972"/>
    <lineage>
        <taxon>Bacteria</taxon>
        <taxon>Bacillati</taxon>
        <taxon>Cyanobacteriota</taxon>
        <taxon>Cyanophyceae</taxon>
        <taxon>Nostocales</taxon>
        <taxon>Aphanizomenonaceae</taxon>
        <taxon>Sphaerospermopsis</taxon>
        <taxon>Sphaerospermopsis aphanizomenoides</taxon>
    </lineage>
</organism>